<dbReference type="AlphaFoldDB" id="A0A8T1TXR1"/>
<gene>
    <name evidence="1" type="ORF">JG687_00015079</name>
</gene>
<name>A0A8T1TXR1_9STRA</name>
<organism evidence="1 2">
    <name type="scientific">Phytophthora cactorum</name>
    <dbReference type="NCBI Taxonomy" id="29920"/>
    <lineage>
        <taxon>Eukaryota</taxon>
        <taxon>Sar</taxon>
        <taxon>Stramenopiles</taxon>
        <taxon>Oomycota</taxon>
        <taxon>Peronosporomycetes</taxon>
        <taxon>Peronosporales</taxon>
        <taxon>Peronosporaceae</taxon>
        <taxon>Phytophthora</taxon>
    </lineage>
</organism>
<dbReference type="EMBL" id="JAENGZ010001294">
    <property type="protein sequence ID" value="KAG6949098.1"/>
    <property type="molecule type" value="Genomic_DNA"/>
</dbReference>
<protein>
    <submittedName>
        <fullName evidence="1">Uncharacterized protein</fullName>
    </submittedName>
</protein>
<evidence type="ECO:0000313" key="2">
    <source>
        <dbReference type="Proteomes" id="UP000688947"/>
    </source>
</evidence>
<evidence type="ECO:0000313" key="1">
    <source>
        <dbReference type="EMBL" id="KAG6949098.1"/>
    </source>
</evidence>
<accession>A0A8T1TXR1</accession>
<sequence length="53" mass="5751">MAMYTAEEKKDVVAHVHCGHSFSGVAAFSGILERTIRKMAAAAQAWSSLEQAR</sequence>
<dbReference type="Proteomes" id="UP000688947">
    <property type="component" value="Unassembled WGS sequence"/>
</dbReference>
<reference evidence="1" key="1">
    <citation type="submission" date="2021-01" db="EMBL/GenBank/DDBJ databases">
        <title>Phytophthora aleatoria, a newly-described species from Pinus radiata is distinct from Phytophthora cactorum isolates based on comparative genomics.</title>
        <authorList>
            <person name="Mcdougal R."/>
            <person name="Panda P."/>
            <person name="Williams N."/>
            <person name="Studholme D.J."/>
        </authorList>
    </citation>
    <scope>NUCLEOTIDE SEQUENCE</scope>
    <source>
        <strain evidence="1">NZFS 3830</strain>
    </source>
</reference>
<comment type="caution">
    <text evidence="1">The sequence shown here is derived from an EMBL/GenBank/DDBJ whole genome shotgun (WGS) entry which is preliminary data.</text>
</comment>
<proteinExistence type="predicted"/>